<name>A0A4P6Q3R4_9ACTN</name>
<organism evidence="2 3">
    <name type="scientific">Streptomonospora litoralis</name>
    <dbReference type="NCBI Taxonomy" id="2498135"/>
    <lineage>
        <taxon>Bacteria</taxon>
        <taxon>Bacillati</taxon>
        <taxon>Actinomycetota</taxon>
        <taxon>Actinomycetes</taxon>
        <taxon>Streptosporangiales</taxon>
        <taxon>Nocardiopsidaceae</taxon>
        <taxon>Streptomonospora</taxon>
    </lineage>
</organism>
<proteinExistence type="predicted"/>
<dbReference type="OrthoDB" id="4548523at2"/>
<dbReference type="SUPFAM" id="SSF109854">
    <property type="entry name" value="DinB/YfiT-like putative metalloenzymes"/>
    <property type="match status" value="1"/>
</dbReference>
<protein>
    <submittedName>
        <fullName evidence="2">DinB superfamily protein</fullName>
    </submittedName>
</protein>
<evidence type="ECO:0000313" key="2">
    <source>
        <dbReference type="EMBL" id="QBI53921.1"/>
    </source>
</evidence>
<dbReference type="InterPro" id="IPR034660">
    <property type="entry name" value="DinB/YfiT-like"/>
</dbReference>
<dbReference type="InterPro" id="IPR007061">
    <property type="entry name" value="MST-like"/>
</dbReference>
<feature type="compositionally biased region" description="Low complexity" evidence="1">
    <location>
        <begin position="8"/>
        <end position="17"/>
    </location>
</feature>
<dbReference type="AlphaFoldDB" id="A0A4P6Q3R4"/>
<evidence type="ECO:0000256" key="1">
    <source>
        <dbReference type="SAM" id="MobiDB-lite"/>
    </source>
</evidence>
<gene>
    <name evidence="2" type="ORF">EKD16_10675</name>
</gene>
<reference evidence="2 3" key="1">
    <citation type="submission" date="2019-02" db="EMBL/GenBank/DDBJ databases">
        <authorList>
            <person name="Khodamoradi S."/>
            <person name="Hahnke R.L."/>
            <person name="Kaempfer P."/>
            <person name="Schumann P."/>
            <person name="Rohde M."/>
            <person name="Steinert M."/>
            <person name="Luzhetskyy A."/>
            <person name="Wink J."/>
            <person name="Ruckert C."/>
        </authorList>
    </citation>
    <scope>NUCLEOTIDE SEQUENCE [LARGE SCALE GENOMIC DNA]</scope>
    <source>
        <strain evidence="2 3">M2</strain>
    </source>
</reference>
<dbReference type="Pfam" id="PF04978">
    <property type="entry name" value="MST"/>
    <property type="match status" value="1"/>
</dbReference>
<feature type="region of interest" description="Disordered" evidence="1">
    <location>
        <begin position="1"/>
        <end position="31"/>
    </location>
</feature>
<sequence>MTDTTRGAEAAQAAGAAPTPPPPAPRVDAPTSADERTMLTAWLDWHRSTVWEKCAGLDAGLARAAPLPTSPLVSVGGVVAHLRWVEHAWFEVCLRGGPDEGPYTADDPDAEWRLGGRRPLPELLAEYAEQCERSRAITARMELGGAGRLPGRQAVTLRWVLVHMIEETARHNGHLDILRELADGTRGE</sequence>
<dbReference type="Gene3D" id="1.20.120.450">
    <property type="entry name" value="dinb family like domain"/>
    <property type="match status" value="1"/>
</dbReference>
<dbReference type="KEGG" id="strr:EKD16_10675"/>
<keyword evidence="3" id="KW-1185">Reference proteome</keyword>
<evidence type="ECO:0000313" key="3">
    <source>
        <dbReference type="Proteomes" id="UP000292235"/>
    </source>
</evidence>
<accession>A0A4P6Q3R4</accession>
<dbReference type="Proteomes" id="UP000292235">
    <property type="component" value="Chromosome"/>
</dbReference>
<dbReference type="EMBL" id="CP036455">
    <property type="protein sequence ID" value="QBI53921.1"/>
    <property type="molecule type" value="Genomic_DNA"/>
</dbReference>